<dbReference type="SUPFAM" id="SSF48371">
    <property type="entry name" value="ARM repeat"/>
    <property type="match status" value="2"/>
</dbReference>
<dbReference type="GO" id="GO:0030515">
    <property type="term" value="F:snoRNA binding"/>
    <property type="evidence" value="ECO:0007669"/>
    <property type="project" value="TreeGrafter"/>
</dbReference>
<keyword evidence="3 7" id="KW-0690">Ribosome biogenesis</keyword>
<dbReference type="Proteomes" id="UP001209570">
    <property type="component" value="Unassembled WGS sequence"/>
</dbReference>
<evidence type="ECO:0000256" key="4">
    <source>
        <dbReference type="ARBA" id="ARBA00022552"/>
    </source>
</evidence>
<dbReference type="Pfam" id="PF23243">
    <property type="entry name" value="HEAT_HEATR1"/>
    <property type="match status" value="1"/>
</dbReference>
<dbReference type="GO" id="GO:0000462">
    <property type="term" value="P:maturation of SSU-rRNA from tricistronic rRNA transcript (SSU-rRNA, 5.8S rRNA, LSU-rRNA)"/>
    <property type="evidence" value="ECO:0007669"/>
    <property type="project" value="TreeGrafter"/>
</dbReference>
<dbReference type="InterPro" id="IPR056473">
    <property type="entry name" value="HEAT_Utp10/HEAT1"/>
</dbReference>
<protein>
    <recommendedName>
        <fullName evidence="7">HEAT repeat-containing protein 1</fullName>
    </recommendedName>
</protein>
<dbReference type="GO" id="GO:0032040">
    <property type="term" value="C:small-subunit processome"/>
    <property type="evidence" value="ECO:0007669"/>
    <property type="project" value="TreeGrafter"/>
</dbReference>
<accession>A0AAD5LHP7</accession>
<evidence type="ECO:0000313" key="11">
    <source>
        <dbReference type="Proteomes" id="UP001209570"/>
    </source>
</evidence>
<comment type="similarity">
    <text evidence="2 7">Belongs to the HEATR1/UTP10 family.</text>
</comment>
<evidence type="ECO:0000256" key="5">
    <source>
        <dbReference type="ARBA" id="ARBA00023242"/>
    </source>
</evidence>
<sequence>MVSTLAAQLQQLREGGAGSKRKTDTFLYDAREAAQIDDETVYNLAWNGLLELRQLDAAFEEFDPSRDPARLFSRQRIHFHRVQLTKSEEAEINAALSKLLDALSAYFLLGATHKVLEFLVRRYEIHRYNVNDVMAMIISYHESKWFAKMVTILHIANTRWEFLLRVKQTGEPLLRQALVQRALDESSVVEFIFTSAARIGAANPKLISLYALIVLQMLEQCTVNESMLRWLLPELLTALKTKAFPEMQAAAYMVLTKLSSKAVLSAKVVDTLVKHLVKYAQKVAGGASTGGTQLNALLCVIYMAETQPSFDLSPGVGKYLVAMDGLVDCLSDVASTYESVTFVRALTQYLISSMEKPEDSYHDLLVNMIPRVAVVEHVVGAMVTQLLTLAADNGFDLKRERVTAVSAILVALCKKHVGRCDESVQAFVASVAPSSKKNLQTYLQHTFSQVANSAHFIPADVDAKTSLALALDHPTESTRFQAIQSLEKQHTETSASGGAHVLSSPSILLRRLQDDSARIVQAVVSTPVGDLLLQLASKKKLFDTTVQVVHRWAGRRDQASVAVVQALLQFLVGKFRAAFDSTFDEKILLLALTLLPARLSTPAVVKKKRVSVSEVWGWIAALDHSFAAALRASTSAEHTVPSLTVSFGSALAEKDFASLLPFCLSWTKSSDVNQRPLTPLLIPVLRQARHELRHKKSKAKTHKEQTRAIDNALRFVLKKELRRMCTSTDEADLKDAVSVAQALGEIAADIHDNFSSLSSTDEFDQCISVLLQAPVAVFVEIQVVIAQIFQQDATLEKELLPTMCRILVAPTTAGDEDNSNLLLTLAKTPMFVDLLAAELARDDGGIIPSAVTKTRHRDAADAKEYEFFQGLSCILEVLAVKIDDVAMDSGADALLRTLSDVLEHLCHPDHAERVSDVLSSLEKIMSFVGAGAMHQDDDYSFNVLETIIKSVVPHIVNEASTPGANDVVSVQQFIRIFVDAYDHIPSKRRQMLFHVVVQSLGDRYLPYVVVALLESAVLSSVAALEERTRFAHQLSTGFSAVAQIAGLVTQLRLVRSLHTHVIDNSDGGNENEAEDEEEDDSAMSDLEQFHWNKGTISSRDIARQLNIAVVRFIPQHLQSRELHHLILQIEDEEEDEDMIDEENVEDIPASTKLQEHYLVLAQIVLLYFRRLTREQAVNEDGVETDATPRGFWAELAQETIEILGALQQLLSTPGFVAVIGELLHHDNSLVRKRAMQLFNERLQVDRDTLTPGEELLFVDMLDELDAILLNEGGSENTVNIQTALLSVDILARSFAVKHPKKFQAILPTVMNCFVNITNHVELRHLLPNLFDEALDVLVQFILRLNEKQLKPLFLKIFEWSQHIKTPRGSADRNIVFYKLLVKLSDRLKSIFVPYYAHVLESLALALRESRDALLQKKLHQGGASSDDDDDDFFARDEEDVSTKASSKKRKLMNGSAAASAEVPVPKEVYFLQLQMAVRALNGCFVHDSDSFIDKDHFEVVMSPLVESIDILKTMPDAQSFVFDNVSECIANLAWAAKNDLLWKPLHYAVLMKSRGDCAAVRLATLKIVEKCYTIIGDEFLAMLPESIPFLAELMEDNDAEVERTCHRVIKQIEEISGESLDQYLTA</sequence>
<dbReference type="PANTHER" id="PTHR13457">
    <property type="entry name" value="BAP28"/>
    <property type="match status" value="1"/>
</dbReference>
<dbReference type="InterPro" id="IPR022125">
    <property type="entry name" value="U3snoRNP10_N"/>
</dbReference>
<name>A0AAD5LHP7_PYTIN</name>
<dbReference type="EMBL" id="JAKCXM010000203">
    <property type="protein sequence ID" value="KAJ0398828.1"/>
    <property type="molecule type" value="Genomic_DNA"/>
</dbReference>
<evidence type="ECO:0000256" key="3">
    <source>
        <dbReference type="ARBA" id="ARBA00022517"/>
    </source>
</evidence>
<evidence type="ECO:0000256" key="8">
    <source>
        <dbReference type="SAM" id="MobiDB-lite"/>
    </source>
</evidence>
<reference evidence="10" key="1">
    <citation type="submission" date="2021-12" db="EMBL/GenBank/DDBJ databases">
        <title>Prjna785345.</title>
        <authorList>
            <person name="Rujirawat T."/>
            <person name="Krajaejun T."/>
        </authorList>
    </citation>
    <scope>NUCLEOTIDE SEQUENCE</scope>
    <source>
        <strain evidence="10">Pi057C3</strain>
    </source>
</reference>
<keyword evidence="5 7" id="KW-0539">Nucleus</keyword>
<dbReference type="SMART" id="SM01036">
    <property type="entry name" value="BP28CT"/>
    <property type="match status" value="1"/>
</dbReference>
<dbReference type="GO" id="GO:0045943">
    <property type="term" value="P:positive regulation of transcription by RNA polymerase I"/>
    <property type="evidence" value="ECO:0007669"/>
    <property type="project" value="TreeGrafter"/>
</dbReference>
<dbReference type="Pfam" id="PF08146">
    <property type="entry name" value="BP28CT"/>
    <property type="match status" value="1"/>
</dbReference>
<evidence type="ECO:0000256" key="2">
    <source>
        <dbReference type="ARBA" id="ARBA00010559"/>
    </source>
</evidence>
<comment type="function">
    <text evidence="7">Involved in nucleolar processing of pre-18S ribosomal RNA.</text>
</comment>
<dbReference type="InterPro" id="IPR012954">
    <property type="entry name" value="BP28_C_dom"/>
</dbReference>
<keyword evidence="4 7" id="KW-0698">rRNA processing</keyword>
<dbReference type="GO" id="GO:0030686">
    <property type="term" value="C:90S preribosome"/>
    <property type="evidence" value="ECO:0007669"/>
    <property type="project" value="TreeGrafter"/>
</dbReference>
<keyword evidence="11" id="KW-1185">Reference proteome</keyword>
<gene>
    <name evidence="10" type="ORF">P43SY_004959</name>
</gene>
<comment type="subcellular location">
    <subcellularLocation>
        <location evidence="1 7">Nucleus</location>
        <location evidence="1 7">Nucleolus</location>
    </subcellularLocation>
</comment>
<dbReference type="Pfam" id="PF12397">
    <property type="entry name" value="U3snoRNP10"/>
    <property type="match status" value="1"/>
</dbReference>
<evidence type="ECO:0000259" key="9">
    <source>
        <dbReference type="SMART" id="SM01036"/>
    </source>
</evidence>
<evidence type="ECO:0000256" key="6">
    <source>
        <dbReference type="ARBA" id="ARBA00023274"/>
    </source>
</evidence>
<evidence type="ECO:0000256" key="7">
    <source>
        <dbReference type="RuleBase" id="RU367065"/>
    </source>
</evidence>
<proteinExistence type="inferred from homology"/>
<evidence type="ECO:0000313" key="10">
    <source>
        <dbReference type="EMBL" id="KAJ0398828.1"/>
    </source>
</evidence>
<feature type="region of interest" description="Disordered" evidence="8">
    <location>
        <begin position="1063"/>
        <end position="1082"/>
    </location>
</feature>
<evidence type="ECO:0000256" key="1">
    <source>
        <dbReference type="ARBA" id="ARBA00004604"/>
    </source>
</evidence>
<feature type="domain" description="BP28 C-terminal" evidence="9">
    <location>
        <begin position="1299"/>
        <end position="1491"/>
    </location>
</feature>
<organism evidence="10 11">
    <name type="scientific">Pythium insidiosum</name>
    <name type="common">Pythiosis disease agent</name>
    <dbReference type="NCBI Taxonomy" id="114742"/>
    <lineage>
        <taxon>Eukaryota</taxon>
        <taxon>Sar</taxon>
        <taxon>Stramenopiles</taxon>
        <taxon>Oomycota</taxon>
        <taxon>Peronosporomycetes</taxon>
        <taxon>Pythiales</taxon>
        <taxon>Pythiaceae</taxon>
        <taxon>Pythium</taxon>
    </lineage>
</organism>
<keyword evidence="6 7" id="KW-0687">Ribonucleoprotein</keyword>
<dbReference type="InterPro" id="IPR016024">
    <property type="entry name" value="ARM-type_fold"/>
</dbReference>
<feature type="compositionally biased region" description="Acidic residues" evidence="8">
    <location>
        <begin position="1069"/>
        <end position="1082"/>
    </location>
</feature>
<dbReference type="PANTHER" id="PTHR13457:SF1">
    <property type="entry name" value="HEAT REPEAT-CONTAINING PROTEIN 1"/>
    <property type="match status" value="1"/>
</dbReference>
<comment type="caution">
    <text evidence="10">The sequence shown here is derived from an EMBL/GenBank/DDBJ whole genome shotgun (WGS) entry which is preliminary data.</text>
</comment>
<dbReference type="GO" id="GO:0034455">
    <property type="term" value="C:t-UTP complex"/>
    <property type="evidence" value="ECO:0007669"/>
    <property type="project" value="TreeGrafter"/>
</dbReference>
<dbReference type="InterPro" id="IPR040191">
    <property type="entry name" value="UTP10"/>
</dbReference>